<accession>A0ACA9PEB5</accession>
<feature type="non-terminal residue" evidence="1">
    <location>
        <position position="1"/>
    </location>
</feature>
<gene>
    <name evidence="1" type="ORF">DHETER_LOCUS11956</name>
</gene>
<protein>
    <submittedName>
        <fullName evidence="1">10043_t:CDS:1</fullName>
    </submittedName>
</protein>
<dbReference type="Proteomes" id="UP000789702">
    <property type="component" value="Unassembled WGS sequence"/>
</dbReference>
<reference evidence="1" key="1">
    <citation type="submission" date="2021-06" db="EMBL/GenBank/DDBJ databases">
        <authorList>
            <person name="Kallberg Y."/>
            <person name="Tangrot J."/>
            <person name="Rosling A."/>
        </authorList>
    </citation>
    <scope>NUCLEOTIDE SEQUENCE</scope>
    <source>
        <strain evidence="1">IL203A</strain>
    </source>
</reference>
<proteinExistence type="predicted"/>
<evidence type="ECO:0000313" key="1">
    <source>
        <dbReference type="EMBL" id="CAG8705104.1"/>
    </source>
</evidence>
<organism evidence="1 2">
    <name type="scientific">Dentiscutata heterogama</name>
    <dbReference type="NCBI Taxonomy" id="1316150"/>
    <lineage>
        <taxon>Eukaryota</taxon>
        <taxon>Fungi</taxon>
        <taxon>Fungi incertae sedis</taxon>
        <taxon>Mucoromycota</taxon>
        <taxon>Glomeromycotina</taxon>
        <taxon>Glomeromycetes</taxon>
        <taxon>Diversisporales</taxon>
        <taxon>Gigasporaceae</taxon>
        <taxon>Dentiscutata</taxon>
    </lineage>
</organism>
<keyword evidence="2" id="KW-1185">Reference proteome</keyword>
<sequence>ISHTIKQYIKLGYKLELENDIEAAISNIASIRVVNIIPNRDF</sequence>
<dbReference type="EMBL" id="CAJVPU010027850">
    <property type="protein sequence ID" value="CAG8705104.1"/>
    <property type="molecule type" value="Genomic_DNA"/>
</dbReference>
<comment type="caution">
    <text evidence="1">The sequence shown here is derived from an EMBL/GenBank/DDBJ whole genome shotgun (WGS) entry which is preliminary data.</text>
</comment>
<evidence type="ECO:0000313" key="2">
    <source>
        <dbReference type="Proteomes" id="UP000789702"/>
    </source>
</evidence>
<feature type="non-terminal residue" evidence="1">
    <location>
        <position position="42"/>
    </location>
</feature>
<name>A0ACA9PEB5_9GLOM</name>